<feature type="transmembrane region" description="Helical" evidence="12">
    <location>
        <begin position="706"/>
        <end position="727"/>
    </location>
</feature>
<dbReference type="Pfam" id="PF00520">
    <property type="entry name" value="Ion_trans"/>
    <property type="match status" value="1"/>
</dbReference>
<evidence type="ECO:0000256" key="12">
    <source>
        <dbReference type="SAM" id="Phobius"/>
    </source>
</evidence>
<dbReference type="Proteomes" id="UP000695007">
    <property type="component" value="Unplaced"/>
</dbReference>
<keyword evidence="15" id="KW-0675">Receptor</keyword>
<feature type="repeat" description="ANK" evidence="11">
    <location>
        <begin position="163"/>
        <end position="195"/>
    </location>
</feature>
<keyword evidence="10" id="KW-0407">Ion channel</keyword>
<evidence type="ECO:0000256" key="3">
    <source>
        <dbReference type="ARBA" id="ARBA00022606"/>
    </source>
</evidence>
<dbReference type="PROSITE" id="PS50297">
    <property type="entry name" value="ANK_REP_REGION"/>
    <property type="match status" value="3"/>
</dbReference>
<dbReference type="CTD" id="37985"/>
<evidence type="ECO:0000256" key="9">
    <source>
        <dbReference type="ARBA" id="ARBA00023136"/>
    </source>
</evidence>
<name>A0AAJ7DXE3_9HYME</name>
<feature type="transmembrane region" description="Helical" evidence="12">
    <location>
        <begin position="651"/>
        <end position="670"/>
    </location>
</feature>
<feature type="transmembrane region" description="Helical" evidence="12">
    <location>
        <begin position="500"/>
        <end position="521"/>
    </location>
</feature>
<dbReference type="InterPro" id="IPR005821">
    <property type="entry name" value="Ion_trans_dom"/>
</dbReference>
<organism evidence="14 15">
    <name type="scientific">Ceratosolen solmsi marchali</name>
    <dbReference type="NCBI Taxonomy" id="326594"/>
    <lineage>
        <taxon>Eukaryota</taxon>
        <taxon>Metazoa</taxon>
        <taxon>Ecdysozoa</taxon>
        <taxon>Arthropoda</taxon>
        <taxon>Hexapoda</taxon>
        <taxon>Insecta</taxon>
        <taxon>Pterygota</taxon>
        <taxon>Neoptera</taxon>
        <taxon>Endopterygota</taxon>
        <taxon>Hymenoptera</taxon>
        <taxon>Apocrita</taxon>
        <taxon>Proctotrupomorpha</taxon>
        <taxon>Chalcidoidea</taxon>
        <taxon>Agaonidae</taxon>
        <taxon>Agaoninae</taxon>
        <taxon>Ceratosolen</taxon>
    </lineage>
</organism>
<keyword evidence="8" id="KW-0406">Ion transport</keyword>
<dbReference type="InterPro" id="IPR002110">
    <property type="entry name" value="Ankyrin_rpt"/>
</dbReference>
<dbReference type="InterPro" id="IPR036770">
    <property type="entry name" value="Ankyrin_rpt-contain_sf"/>
</dbReference>
<comment type="subcellular location">
    <subcellularLocation>
        <location evidence="1">Membrane</location>
        <topology evidence="1">Multi-pass membrane protein</topology>
    </subcellularLocation>
</comment>
<keyword evidence="2" id="KW-0813">Transport</keyword>
<reference evidence="15" key="1">
    <citation type="submission" date="2025-08" db="UniProtKB">
        <authorList>
            <consortium name="RefSeq"/>
        </authorList>
    </citation>
    <scope>IDENTIFICATION</scope>
</reference>
<dbReference type="AlphaFoldDB" id="A0AAJ7DXE3"/>
<dbReference type="GeneID" id="105363812"/>
<keyword evidence="3" id="KW-0716">Sensory transduction</keyword>
<proteinExistence type="predicted"/>
<evidence type="ECO:0000256" key="6">
    <source>
        <dbReference type="ARBA" id="ARBA00022989"/>
    </source>
</evidence>
<keyword evidence="14" id="KW-1185">Reference proteome</keyword>
<dbReference type="InterPro" id="IPR052076">
    <property type="entry name" value="TRP_cation_channel"/>
</dbReference>
<dbReference type="Pfam" id="PF12796">
    <property type="entry name" value="Ank_2"/>
    <property type="match status" value="2"/>
</dbReference>
<evidence type="ECO:0000256" key="4">
    <source>
        <dbReference type="ARBA" id="ARBA00022692"/>
    </source>
</evidence>
<feature type="repeat" description="ANK" evidence="11">
    <location>
        <begin position="130"/>
        <end position="162"/>
    </location>
</feature>
<gene>
    <name evidence="15" type="primary">LOC105363812</name>
</gene>
<dbReference type="PANTHER" id="PTHR47143:SF4">
    <property type="entry name" value="TRANSIENT RECEPTOR POTENTIAL CATION CHANNEL PROTEIN PAINLESS"/>
    <property type="match status" value="1"/>
</dbReference>
<sequence>MIMDSDDTESKMHLIQNQVPKEYALLLSLLERRHLAAFKSLVRRNLYENPASIDLNYRLPYPILMNFLDKAASDNLPEFVDFLLEMGADPNIVNSERNRAPIHFATEAGNVAALGALLQHRNISLNIKAGGLTALHFAVKANSEECARLLLEAGASPNVTNSQGLTALHFAAEKNKRNMVQLIVDKSQILELDTYRDRKKETTRMIIQRKYPDIALPETLDRLDYERLLRYYLTANDEVNFLKALEKMEDIVVNNKIELLKIAIEHNLRDAAKELLHNNIPDTENLYELGKIAIEQAYPDILHELLTINAKLANRLLLPASQELGISTRPGTANTNNRLKCLKMILNQDGVDVRQEDDKGNSPLHYAARAECQEALELLLQKGSYIGHMNNFNIPPLVHITSDALKNHLDDCLTSCNEGTEEYEIIMNYKNLAPQSFREVGDNENEEYTRPFGSSNGYTKSRSETETLLYIASQKNLRHLLKHPLLASFLYLKYLNIRHILYLNFFLYVIFFINLNLYIWLISSAPVQTEVSSTNINATVLNGHESSDILRNWKNQLVVSILLFVSLMYMLIRELLQFASSPLNYISSLMNWFEIVLIALTFALLCGASSEVGAVAILLSTWELIILMAQHPRMSIDIEMFKTVTINFTKFLFLYIFLILAFAFSFFVLFKENESFPNPFASLFKTIVMITGEFDASNLPFVIYPILSRFIFIGFIFLIVIILLNLLNGLAVNDTAEILAESELVCLISRAQLVAYVERVVVGSSFLPRTQSCCCINYLLLRRVVKSPLHFLARKILLFPSYLPYARLSIKPLKSFEMTLHGQEKRRNRCSALKMDPLIAQRAKDILTERNKQSSEDKILAQLNALRKTFEGLEANVRKIQHTLTGNTVDDSEKS</sequence>
<evidence type="ECO:0000256" key="7">
    <source>
        <dbReference type="ARBA" id="ARBA00023043"/>
    </source>
</evidence>
<dbReference type="SUPFAM" id="SSF48403">
    <property type="entry name" value="Ankyrin repeat"/>
    <property type="match status" value="2"/>
</dbReference>
<evidence type="ECO:0000256" key="8">
    <source>
        <dbReference type="ARBA" id="ARBA00023065"/>
    </source>
</evidence>
<keyword evidence="7 11" id="KW-0040">ANK repeat</keyword>
<evidence type="ECO:0000256" key="5">
    <source>
        <dbReference type="ARBA" id="ARBA00022737"/>
    </source>
</evidence>
<dbReference type="SMART" id="SM00248">
    <property type="entry name" value="ANK"/>
    <property type="match status" value="6"/>
</dbReference>
<protein>
    <submittedName>
        <fullName evidence="15">Transient receptor potential cation channel protein painless</fullName>
    </submittedName>
</protein>
<feature type="transmembrane region" description="Helical" evidence="12">
    <location>
        <begin position="557"/>
        <end position="576"/>
    </location>
</feature>
<dbReference type="KEGG" id="csol:105363812"/>
<accession>A0AAJ7DXE3</accession>
<evidence type="ECO:0000313" key="15">
    <source>
        <dbReference type="RefSeq" id="XP_011499906.1"/>
    </source>
</evidence>
<evidence type="ECO:0000313" key="14">
    <source>
        <dbReference type="Proteomes" id="UP000695007"/>
    </source>
</evidence>
<dbReference type="Gene3D" id="1.25.40.20">
    <property type="entry name" value="Ankyrin repeat-containing domain"/>
    <property type="match status" value="2"/>
</dbReference>
<evidence type="ECO:0000256" key="11">
    <source>
        <dbReference type="PROSITE-ProRule" id="PRU00023"/>
    </source>
</evidence>
<dbReference type="GO" id="GO:0005216">
    <property type="term" value="F:monoatomic ion channel activity"/>
    <property type="evidence" value="ECO:0007669"/>
    <property type="project" value="InterPro"/>
</dbReference>
<keyword evidence="9 12" id="KW-0472">Membrane</keyword>
<keyword evidence="6 12" id="KW-1133">Transmembrane helix</keyword>
<feature type="domain" description="Ion transport" evidence="13">
    <location>
        <begin position="508"/>
        <end position="739"/>
    </location>
</feature>
<dbReference type="PANTHER" id="PTHR47143">
    <property type="entry name" value="TRANSIENT RECEPTOR POTENTIAL CATION CHANNEL PROTEIN PAINLESS"/>
    <property type="match status" value="1"/>
</dbReference>
<dbReference type="GO" id="GO:0034703">
    <property type="term" value="C:cation channel complex"/>
    <property type="evidence" value="ECO:0007669"/>
    <property type="project" value="UniProtKB-ARBA"/>
</dbReference>
<evidence type="ECO:0000256" key="10">
    <source>
        <dbReference type="ARBA" id="ARBA00023303"/>
    </source>
</evidence>
<evidence type="ECO:0000259" key="13">
    <source>
        <dbReference type="Pfam" id="PF00520"/>
    </source>
</evidence>
<evidence type="ECO:0000256" key="2">
    <source>
        <dbReference type="ARBA" id="ARBA00022448"/>
    </source>
</evidence>
<evidence type="ECO:0000256" key="1">
    <source>
        <dbReference type="ARBA" id="ARBA00004141"/>
    </source>
</evidence>
<dbReference type="PROSITE" id="PS50088">
    <property type="entry name" value="ANK_REPEAT"/>
    <property type="match status" value="3"/>
</dbReference>
<keyword evidence="4 12" id="KW-0812">Transmembrane</keyword>
<dbReference type="RefSeq" id="XP_011499906.1">
    <property type="nucleotide sequence ID" value="XM_011501604.1"/>
</dbReference>
<feature type="repeat" description="ANK" evidence="11">
    <location>
        <begin position="359"/>
        <end position="391"/>
    </location>
</feature>
<keyword evidence="5" id="KW-0677">Repeat</keyword>